<dbReference type="GO" id="GO:0005730">
    <property type="term" value="C:nucleolus"/>
    <property type="evidence" value="ECO:0007669"/>
    <property type="project" value="TreeGrafter"/>
</dbReference>
<dbReference type="STRING" id="7222.B4J950"/>
<feature type="region of interest" description="Disordered" evidence="1">
    <location>
        <begin position="234"/>
        <end position="476"/>
    </location>
</feature>
<dbReference type="FunCoup" id="B4J950">
    <property type="interactions" value="156"/>
</dbReference>
<dbReference type="InterPro" id="IPR050656">
    <property type="entry name" value="PINX1"/>
</dbReference>
<dbReference type="PhylomeDB" id="B4J950"/>
<dbReference type="eggNOG" id="KOG2809">
    <property type="taxonomic scope" value="Eukaryota"/>
</dbReference>
<feature type="domain" description="G-patch" evidence="2">
    <location>
        <begin position="26"/>
        <end position="72"/>
    </location>
</feature>
<dbReference type="OMA" id="SKFCADQ"/>
<dbReference type="GO" id="GO:0010521">
    <property type="term" value="F:telomerase inhibitor activity"/>
    <property type="evidence" value="ECO:0007669"/>
    <property type="project" value="TreeGrafter"/>
</dbReference>
<dbReference type="InterPro" id="IPR000467">
    <property type="entry name" value="G_patch_dom"/>
</dbReference>
<dbReference type="AlphaFoldDB" id="B4J950"/>
<evidence type="ECO:0000256" key="1">
    <source>
        <dbReference type="SAM" id="MobiDB-lite"/>
    </source>
</evidence>
<evidence type="ECO:0000313" key="4">
    <source>
        <dbReference type="Proteomes" id="UP000001070"/>
    </source>
</evidence>
<protein>
    <submittedName>
        <fullName evidence="3">GH19898</fullName>
    </submittedName>
</protein>
<dbReference type="KEGG" id="dgr:6560493"/>
<accession>B4J950</accession>
<organism evidence="4">
    <name type="scientific">Drosophila grimshawi</name>
    <name type="common">Hawaiian fruit fly</name>
    <name type="synonym">Idiomyia grimshawi</name>
    <dbReference type="NCBI Taxonomy" id="7222"/>
    <lineage>
        <taxon>Eukaryota</taxon>
        <taxon>Metazoa</taxon>
        <taxon>Ecdysozoa</taxon>
        <taxon>Arthropoda</taxon>
        <taxon>Hexapoda</taxon>
        <taxon>Insecta</taxon>
        <taxon>Pterygota</taxon>
        <taxon>Neoptera</taxon>
        <taxon>Endopterygota</taxon>
        <taxon>Diptera</taxon>
        <taxon>Brachycera</taxon>
        <taxon>Muscomorpha</taxon>
        <taxon>Ephydroidea</taxon>
        <taxon>Drosophilidae</taxon>
        <taxon>Drosophila</taxon>
        <taxon>Hawaiian Drosophila</taxon>
    </lineage>
</organism>
<feature type="compositionally biased region" description="Basic and acidic residues" evidence="1">
    <location>
        <begin position="388"/>
        <end position="407"/>
    </location>
</feature>
<dbReference type="GO" id="GO:0003676">
    <property type="term" value="F:nucleic acid binding"/>
    <property type="evidence" value="ECO:0007669"/>
    <property type="project" value="InterPro"/>
</dbReference>
<sequence>MAMLAEPRRRKRYNLCPRGKALYEDDTRFGTKMLEKMGWSKGRGLGAKEDGSQEFVRVRFKNDAEGLGYEMRDDQWTEHEEGFNGLLKALNGGDTNGEIANPENDDASASEEERRPMGFGFKSAAADEEVKPKTLKEKISGVSLEEKSKYSKARVHYKKFTRGKDLSQYSEKDLANIFGKKVSEDNAASVEVIPAEQPEEEEKPVNPNFSGVQTVITGLSVNDYFKQKMEAMKNRLSNGSASKVTETSPLLNEAEDKTEAVTASGSKDDEPPKKKKKKKDKKQEEEQAESELPVETVTRKAKNKKTKRAADEDEAELEKGTIETDENNPPKRKKKKKDRQEKAEVLIATPDPTNAEPKKKKKSKKIEETIPETTAETESPKKKNKKSRTGDKEEPTIQPEVREETAPKTKKKSKKTVEQSLNDVEDLAQEDQPTAKGEQSDQLIAKEKKKKKSKEHKSEVSANNADIVCSGDDNDSATEADAEAHKFFTMEQLIKKHDSFNEFKISSFCAEKFHILNMNAFKNSSLAQITGYTFDDNIKLNIVEAKDDAQRITDLWEGAQSKYTRSFKTRHRRLNIKDIKKIKRIKAFAGI</sequence>
<dbReference type="HOGENOM" id="CLU_031754_0_0_1"/>
<dbReference type="OrthoDB" id="29523at2759"/>
<proteinExistence type="predicted"/>
<name>B4J950_DROGR</name>
<feature type="compositionally biased region" description="Polar residues" evidence="1">
    <location>
        <begin position="235"/>
        <end position="250"/>
    </location>
</feature>
<dbReference type="Pfam" id="PF01585">
    <property type="entry name" value="G-patch"/>
    <property type="match status" value="1"/>
</dbReference>
<dbReference type="PROSITE" id="PS50174">
    <property type="entry name" value="G_PATCH"/>
    <property type="match status" value="1"/>
</dbReference>
<reference evidence="3 4" key="1">
    <citation type="journal article" date="2007" name="Nature">
        <title>Evolution of genes and genomes on the Drosophila phylogeny.</title>
        <authorList>
            <consortium name="Drosophila 12 Genomes Consortium"/>
            <person name="Clark A.G."/>
            <person name="Eisen M.B."/>
            <person name="Smith D.R."/>
            <person name="Bergman C.M."/>
            <person name="Oliver B."/>
            <person name="Markow T.A."/>
            <person name="Kaufman T.C."/>
            <person name="Kellis M."/>
            <person name="Gelbart W."/>
            <person name="Iyer V.N."/>
            <person name="Pollard D.A."/>
            <person name="Sackton T.B."/>
            <person name="Larracuente A.M."/>
            <person name="Singh N.D."/>
            <person name="Abad J.P."/>
            <person name="Abt D.N."/>
            <person name="Adryan B."/>
            <person name="Aguade M."/>
            <person name="Akashi H."/>
            <person name="Anderson W.W."/>
            <person name="Aquadro C.F."/>
            <person name="Ardell D.H."/>
            <person name="Arguello R."/>
            <person name="Artieri C.G."/>
            <person name="Barbash D.A."/>
            <person name="Barker D."/>
            <person name="Barsanti P."/>
            <person name="Batterham P."/>
            <person name="Batzoglou S."/>
            <person name="Begun D."/>
            <person name="Bhutkar A."/>
            <person name="Blanco E."/>
            <person name="Bosak S.A."/>
            <person name="Bradley R.K."/>
            <person name="Brand A.D."/>
            <person name="Brent M.R."/>
            <person name="Brooks A.N."/>
            <person name="Brown R.H."/>
            <person name="Butlin R.K."/>
            <person name="Caggese C."/>
            <person name="Calvi B.R."/>
            <person name="Bernardo de Carvalho A."/>
            <person name="Caspi A."/>
            <person name="Castrezana S."/>
            <person name="Celniker S.E."/>
            <person name="Chang J.L."/>
            <person name="Chapple C."/>
            <person name="Chatterji S."/>
            <person name="Chinwalla A."/>
            <person name="Civetta A."/>
            <person name="Clifton S.W."/>
            <person name="Comeron J.M."/>
            <person name="Costello J.C."/>
            <person name="Coyne J.A."/>
            <person name="Daub J."/>
            <person name="David R.G."/>
            <person name="Delcher A.L."/>
            <person name="Delehaunty K."/>
            <person name="Do C.B."/>
            <person name="Ebling H."/>
            <person name="Edwards K."/>
            <person name="Eickbush T."/>
            <person name="Evans J.D."/>
            <person name="Filipski A."/>
            <person name="Findeiss S."/>
            <person name="Freyhult E."/>
            <person name="Fulton L."/>
            <person name="Fulton R."/>
            <person name="Garcia A.C."/>
            <person name="Gardiner A."/>
            <person name="Garfield D.A."/>
            <person name="Garvin B.E."/>
            <person name="Gibson G."/>
            <person name="Gilbert D."/>
            <person name="Gnerre S."/>
            <person name="Godfrey J."/>
            <person name="Good R."/>
            <person name="Gotea V."/>
            <person name="Gravely B."/>
            <person name="Greenberg A.J."/>
            <person name="Griffiths-Jones S."/>
            <person name="Gross S."/>
            <person name="Guigo R."/>
            <person name="Gustafson E.A."/>
            <person name="Haerty W."/>
            <person name="Hahn M.W."/>
            <person name="Halligan D.L."/>
            <person name="Halpern A.L."/>
            <person name="Halter G.M."/>
            <person name="Han M.V."/>
            <person name="Heger A."/>
            <person name="Hillier L."/>
            <person name="Hinrichs A.S."/>
            <person name="Holmes I."/>
            <person name="Hoskins R.A."/>
            <person name="Hubisz M.J."/>
            <person name="Hultmark D."/>
            <person name="Huntley M.A."/>
            <person name="Jaffe D.B."/>
            <person name="Jagadeeshan S."/>
            <person name="Jeck W.R."/>
            <person name="Johnson J."/>
            <person name="Jones C.D."/>
            <person name="Jordan W.C."/>
            <person name="Karpen G.H."/>
            <person name="Kataoka E."/>
            <person name="Keightley P.D."/>
            <person name="Kheradpour P."/>
            <person name="Kirkness E.F."/>
            <person name="Koerich L.B."/>
            <person name="Kristiansen K."/>
            <person name="Kudrna D."/>
            <person name="Kulathinal R.J."/>
            <person name="Kumar S."/>
            <person name="Kwok R."/>
            <person name="Lander E."/>
            <person name="Langley C.H."/>
            <person name="Lapoint R."/>
            <person name="Lazzaro B.P."/>
            <person name="Lee S.J."/>
            <person name="Levesque L."/>
            <person name="Li R."/>
            <person name="Lin C.F."/>
            <person name="Lin M.F."/>
            <person name="Lindblad-Toh K."/>
            <person name="Llopart A."/>
            <person name="Long M."/>
            <person name="Low L."/>
            <person name="Lozovsky E."/>
            <person name="Lu J."/>
            <person name="Luo M."/>
            <person name="Machado C.A."/>
            <person name="Makalowski W."/>
            <person name="Marzo M."/>
            <person name="Matsuda M."/>
            <person name="Matzkin L."/>
            <person name="McAllister B."/>
            <person name="McBride C.S."/>
            <person name="McKernan B."/>
            <person name="McKernan K."/>
            <person name="Mendez-Lago M."/>
            <person name="Minx P."/>
            <person name="Mollenhauer M.U."/>
            <person name="Montooth K."/>
            <person name="Mount S.M."/>
            <person name="Mu X."/>
            <person name="Myers E."/>
            <person name="Negre B."/>
            <person name="Newfeld S."/>
            <person name="Nielsen R."/>
            <person name="Noor M.A."/>
            <person name="O'Grady P."/>
            <person name="Pachter L."/>
            <person name="Papaceit M."/>
            <person name="Parisi M.J."/>
            <person name="Parisi M."/>
            <person name="Parts L."/>
            <person name="Pedersen J.S."/>
            <person name="Pesole G."/>
            <person name="Phillippy A.M."/>
            <person name="Ponting C.P."/>
            <person name="Pop M."/>
            <person name="Porcelli D."/>
            <person name="Powell J.R."/>
            <person name="Prohaska S."/>
            <person name="Pruitt K."/>
            <person name="Puig M."/>
            <person name="Quesneville H."/>
            <person name="Ram K.R."/>
            <person name="Rand D."/>
            <person name="Rasmussen M.D."/>
            <person name="Reed L.K."/>
            <person name="Reenan R."/>
            <person name="Reily A."/>
            <person name="Remington K.A."/>
            <person name="Rieger T.T."/>
            <person name="Ritchie M.G."/>
            <person name="Robin C."/>
            <person name="Rogers Y.H."/>
            <person name="Rohde C."/>
            <person name="Rozas J."/>
            <person name="Rubenfield M.J."/>
            <person name="Ruiz A."/>
            <person name="Russo S."/>
            <person name="Salzberg S.L."/>
            <person name="Sanchez-Gracia A."/>
            <person name="Saranga D.J."/>
            <person name="Sato H."/>
            <person name="Schaeffer S.W."/>
            <person name="Schatz M.C."/>
            <person name="Schlenke T."/>
            <person name="Schwartz R."/>
            <person name="Segarra C."/>
            <person name="Singh R.S."/>
            <person name="Sirot L."/>
            <person name="Sirota M."/>
            <person name="Sisneros N.B."/>
            <person name="Smith C.D."/>
            <person name="Smith T.F."/>
            <person name="Spieth J."/>
            <person name="Stage D.E."/>
            <person name="Stark A."/>
            <person name="Stephan W."/>
            <person name="Strausberg R.L."/>
            <person name="Strempel S."/>
            <person name="Sturgill D."/>
            <person name="Sutton G."/>
            <person name="Sutton G.G."/>
            <person name="Tao W."/>
            <person name="Teichmann S."/>
            <person name="Tobari Y.N."/>
            <person name="Tomimura Y."/>
            <person name="Tsolas J.M."/>
            <person name="Valente V.L."/>
            <person name="Venter E."/>
            <person name="Venter J.C."/>
            <person name="Vicario S."/>
            <person name="Vieira F.G."/>
            <person name="Vilella A.J."/>
            <person name="Villasante A."/>
            <person name="Walenz B."/>
            <person name="Wang J."/>
            <person name="Wasserman M."/>
            <person name="Watts T."/>
            <person name="Wilson D."/>
            <person name="Wilson R.K."/>
            <person name="Wing R.A."/>
            <person name="Wolfner M.F."/>
            <person name="Wong A."/>
            <person name="Wong G.K."/>
            <person name="Wu C.I."/>
            <person name="Wu G."/>
            <person name="Yamamoto D."/>
            <person name="Yang H.P."/>
            <person name="Yang S.P."/>
            <person name="Yorke J.A."/>
            <person name="Yoshida K."/>
            <person name="Zdobnov E."/>
            <person name="Zhang P."/>
            <person name="Zhang Y."/>
            <person name="Zimin A.V."/>
            <person name="Baldwin J."/>
            <person name="Abdouelleil A."/>
            <person name="Abdulkadir J."/>
            <person name="Abebe A."/>
            <person name="Abera B."/>
            <person name="Abreu J."/>
            <person name="Acer S.C."/>
            <person name="Aftuck L."/>
            <person name="Alexander A."/>
            <person name="An P."/>
            <person name="Anderson E."/>
            <person name="Anderson S."/>
            <person name="Arachi H."/>
            <person name="Azer M."/>
            <person name="Bachantsang P."/>
            <person name="Barry A."/>
            <person name="Bayul T."/>
            <person name="Berlin A."/>
            <person name="Bessette D."/>
            <person name="Bloom T."/>
            <person name="Blye J."/>
            <person name="Boguslavskiy L."/>
            <person name="Bonnet C."/>
            <person name="Boukhgalter B."/>
            <person name="Bourzgui I."/>
            <person name="Brown A."/>
            <person name="Cahill P."/>
            <person name="Channer S."/>
            <person name="Cheshatsang Y."/>
            <person name="Chuda L."/>
            <person name="Citroen M."/>
            <person name="Collymore A."/>
            <person name="Cooke P."/>
            <person name="Costello M."/>
            <person name="D'Aco K."/>
            <person name="Daza R."/>
            <person name="De Haan G."/>
            <person name="DeGray S."/>
            <person name="DeMaso C."/>
            <person name="Dhargay N."/>
            <person name="Dooley K."/>
            <person name="Dooley E."/>
            <person name="Doricent M."/>
            <person name="Dorje P."/>
            <person name="Dorjee K."/>
            <person name="Dupes A."/>
            <person name="Elong R."/>
            <person name="Falk J."/>
            <person name="Farina A."/>
            <person name="Faro S."/>
            <person name="Ferguson D."/>
            <person name="Fisher S."/>
            <person name="Foley C.D."/>
            <person name="Franke A."/>
            <person name="Friedrich D."/>
            <person name="Gadbois L."/>
            <person name="Gearin G."/>
            <person name="Gearin C.R."/>
            <person name="Giannoukos G."/>
            <person name="Goode T."/>
            <person name="Graham J."/>
            <person name="Grandbois E."/>
            <person name="Grewal S."/>
            <person name="Gyaltsen K."/>
            <person name="Hafez N."/>
            <person name="Hagos B."/>
            <person name="Hall J."/>
            <person name="Henson C."/>
            <person name="Hollinger A."/>
            <person name="Honan T."/>
            <person name="Huard M.D."/>
            <person name="Hughes L."/>
            <person name="Hurhula B."/>
            <person name="Husby M.E."/>
            <person name="Kamat A."/>
            <person name="Kanga B."/>
            <person name="Kashin S."/>
            <person name="Khazanovich D."/>
            <person name="Kisner P."/>
            <person name="Lance K."/>
            <person name="Lara M."/>
            <person name="Lee W."/>
            <person name="Lennon N."/>
            <person name="Letendre F."/>
            <person name="LeVine R."/>
            <person name="Lipovsky A."/>
            <person name="Liu X."/>
            <person name="Liu J."/>
            <person name="Liu S."/>
            <person name="Lokyitsang T."/>
            <person name="Lokyitsang Y."/>
            <person name="Lubonja R."/>
            <person name="Lui A."/>
            <person name="MacDonald P."/>
            <person name="Magnisalis V."/>
            <person name="Maru K."/>
            <person name="Matthews C."/>
            <person name="McCusker W."/>
            <person name="McDonough S."/>
            <person name="Mehta T."/>
            <person name="Meldrim J."/>
            <person name="Meneus L."/>
            <person name="Mihai O."/>
            <person name="Mihalev A."/>
            <person name="Mihova T."/>
            <person name="Mittelman R."/>
            <person name="Mlenga V."/>
            <person name="Montmayeur A."/>
            <person name="Mulrain L."/>
            <person name="Navidi A."/>
            <person name="Naylor J."/>
            <person name="Negash T."/>
            <person name="Nguyen T."/>
            <person name="Nguyen N."/>
            <person name="Nicol R."/>
            <person name="Norbu C."/>
            <person name="Norbu N."/>
            <person name="Novod N."/>
            <person name="O'Neill B."/>
            <person name="Osman S."/>
            <person name="Markiewicz E."/>
            <person name="Oyono O.L."/>
            <person name="Patti C."/>
            <person name="Phunkhang P."/>
            <person name="Pierre F."/>
            <person name="Priest M."/>
            <person name="Raghuraman S."/>
            <person name="Rege F."/>
            <person name="Reyes R."/>
            <person name="Rise C."/>
            <person name="Rogov P."/>
            <person name="Ross K."/>
            <person name="Ryan E."/>
            <person name="Settipalli S."/>
            <person name="Shea T."/>
            <person name="Sherpa N."/>
            <person name="Shi L."/>
            <person name="Shih D."/>
            <person name="Sparrow T."/>
            <person name="Spaulding J."/>
            <person name="Stalker J."/>
            <person name="Stange-Thomann N."/>
            <person name="Stavropoulos S."/>
            <person name="Stone C."/>
            <person name="Strader C."/>
            <person name="Tesfaye S."/>
            <person name="Thomson T."/>
            <person name="Thoulutsang Y."/>
            <person name="Thoulutsang D."/>
            <person name="Topham K."/>
            <person name="Topping I."/>
            <person name="Tsamla T."/>
            <person name="Vassiliev H."/>
            <person name="Vo A."/>
            <person name="Wangchuk T."/>
            <person name="Wangdi T."/>
            <person name="Weiand M."/>
            <person name="Wilkinson J."/>
            <person name="Wilson A."/>
            <person name="Yadav S."/>
            <person name="Young G."/>
            <person name="Yu Q."/>
            <person name="Zembek L."/>
            <person name="Zhong D."/>
            <person name="Zimmer A."/>
            <person name="Zwirko Z."/>
            <person name="Jaffe D.B."/>
            <person name="Alvarez P."/>
            <person name="Brockman W."/>
            <person name="Butler J."/>
            <person name="Chin C."/>
            <person name="Gnerre S."/>
            <person name="Grabherr M."/>
            <person name="Kleber M."/>
            <person name="Mauceli E."/>
            <person name="MacCallum I."/>
        </authorList>
    </citation>
    <scope>NUCLEOTIDE SEQUENCE [LARGE SCALE GENOMIC DNA]</scope>
    <source>
        <strain evidence="4">Tucson 15287-2541.00</strain>
    </source>
</reference>
<keyword evidence="4" id="KW-1185">Reference proteome</keyword>
<gene>
    <name evidence="3" type="primary">Dgri\GH19898</name>
    <name evidence="3" type="ORF">Dgri_GH19898</name>
</gene>
<feature type="region of interest" description="Disordered" evidence="1">
    <location>
        <begin position="191"/>
        <end position="210"/>
    </location>
</feature>
<dbReference type="SMART" id="SM00443">
    <property type="entry name" value="G_patch"/>
    <property type="match status" value="1"/>
</dbReference>
<dbReference type="Proteomes" id="UP000001070">
    <property type="component" value="Unassembled WGS sequence"/>
</dbReference>
<dbReference type="PANTHER" id="PTHR23149:SF27">
    <property type="entry name" value="PIN2_TERF1-INTERACTING TELOMERASE INHIBITOR 1"/>
    <property type="match status" value="1"/>
</dbReference>
<evidence type="ECO:0000313" key="3">
    <source>
        <dbReference type="EMBL" id="EDW02425.1"/>
    </source>
</evidence>
<evidence type="ECO:0000259" key="2">
    <source>
        <dbReference type="PROSITE" id="PS50174"/>
    </source>
</evidence>
<dbReference type="EMBL" id="CH916367">
    <property type="protein sequence ID" value="EDW02425.1"/>
    <property type="molecule type" value="Genomic_DNA"/>
</dbReference>
<feature type="region of interest" description="Disordered" evidence="1">
    <location>
        <begin position="87"/>
        <end position="115"/>
    </location>
</feature>
<dbReference type="PANTHER" id="PTHR23149">
    <property type="entry name" value="G PATCH DOMAIN CONTAINING PROTEIN"/>
    <property type="match status" value="1"/>
</dbReference>
<dbReference type="InParanoid" id="B4J950"/>